<evidence type="ECO:0000256" key="1">
    <source>
        <dbReference type="SAM" id="Phobius"/>
    </source>
</evidence>
<name>A0A8D8TPX8_9HEMI</name>
<feature type="transmembrane region" description="Helical" evidence="1">
    <location>
        <begin position="54"/>
        <end position="72"/>
    </location>
</feature>
<dbReference type="EMBL" id="HBUF01284290">
    <property type="protein sequence ID" value="CAG6687972.1"/>
    <property type="molecule type" value="Transcribed_RNA"/>
</dbReference>
<reference evidence="2" key="1">
    <citation type="submission" date="2021-05" db="EMBL/GenBank/DDBJ databases">
        <authorList>
            <person name="Alioto T."/>
            <person name="Alioto T."/>
            <person name="Gomez Garrido J."/>
        </authorList>
    </citation>
    <scope>NUCLEOTIDE SEQUENCE</scope>
</reference>
<sequence>MQTIMSLKELHFIILSLFSLCIASPPLPFHRMIFLWKSSKKLSSPPFFKEEKSLYFLFIYLSHFITNLNQLVKKYLKLVIYLKLNEKRTKVMFEIVKLYETLF</sequence>
<feature type="transmembrane region" description="Helical" evidence="1">
    <location>
        <begin position="12"/>
        <end position="34"/>
    </location>
</feature>
<organism evidence="2">
    <name type="scientific">Cacopsylla melanoneura</name>
    <dbReference type="NCBI Taxonomy" id="428564"/>
    <lineage>
        <taxon>Eukaryota</taxon>
        <taxon>Metazoa</taxon>
        <taxon>Ecdysozoa</taxon>
        <taxon>Arthropoda</taxon>
        <taxon>Hexapoda</taxon>
        <taxon>Insecta</taxon>
        <taxon>Pterygota</taxon>
        <taxon>Neoptera</taxon>
        <taxon>Paraneoptera</taxon>
        <taxon>Hemiptera</taxon>
        <taxon>Sternorrhyncha</taxon>
        <taxon>Psylloidea</taxon>
        <taxon>Psyllidae</taxon>
        <taxon>Psyllinae</taxon>
        <taxon>Cacopsylla</taxon>
    </lineage>
</organism>
<keyword evidence="1" id="KW-0812">Transmembrane</keyword>
<keyword evidence="1" id="KW-1133">Transmembrane helix</keyword>
<evidence type="ECO:0000313" key="2">
    <source>
        <dbReference type="EMBL" id="CAG6687972.1"/>
    </source>
</evidence>
<dbReference type="EMBL" id="HBUF01623535">
    <property type="protein sequence ID" value="CAG6781557.1"/>
    <property type="molecule type" value="Transcribed_RNA"/>
</dbReference>
<keyword evidence="1" id="KW-0472">Membrane</keyword>
<accession>A0A8D8TPX8</accession>
<dbReference type="EMBL" id="HBUF01356216">
    <property type="protein sequence ID" value="CAG6717654.1"/>
    <property type="molecule type" value="Transcribed_RNA"/>
</dbReference>
<dbReference type="AlphaFoldDB" id="A0A8D8TPX8"/>
<proteinExistence type="predicted"/>
<protein>
    <submittedName>
        <fullName evidence="2">Uncharacterized protein</fullName>
    </submittedName>
</protein>